<dbReference type="EMBL" id="CAMXCT010006533">
    <property type="protein sequence ID" value="CAI4015489.1"/>
    <property type="molecule type" value="Genomic_DNA"/>
</dbReference>
<evidence type="ECO:0000313" key="4">
    <source>
        <dbReference type="Proteomes" id="UP001152797"/>
    </source>
</evidence>
<sequence length="288" mass="32816">MEATVPVPEGSSDEPPPVQQQDETPRAESEGSSGNPWARSEGRRLRAPALEQEFAQFLQWRQANQPYGMGLQPGHYGDAGQGLWQAARDEQERTTAGPLLLKNLTKGPWEDLKYLANDESWMTDPENGTKLVNLRGSREFYGKEKRESMLAACARLTYHLRRQKGETARAFMTRWDPAERKIREHDVKHPQEYLGFLMVNALTLDSKKTKLLLTFTKGSLQVADVKDWLRIHETDLDMSNLGNDRKKTTVNFLVDTDEAKEIQLMDIPEEHEFDNEEAGPSLDNHGRP</sequence>
<proteinExistence type="predicted"/>
<dbReference type="EMBL" id="CAMXCT030006533">
    <property type="protein sequence ID" value="CAL4802801.1"/>
    <property type="molecule type" value="Genomic_DNA"/>
</dbReference>
<reference evidence="2" key="1">
    <citation type="submission" date="2022-10" db="EMBL/GenBank/DDBJ databases">
        <authorList>
            <person name="Chen Y."/>
            <person name="Dougan E. K."/>
            <person name="Chan C."/>
            <person name="Rhodes N."/>
            <person name="Thang M."/>
        </authorList>
    </citation>
    <scope>NUCLEOTIDE SEQUENCE</scope>
</reference>
<evidence type="ECO:0000313" key="3">
    <source>
        <dbReference type="EMBL" id="CAL1168864.1"/>
    </source>
</evidence>
<accession>A0A9P1DSB7</accession>
<gene>
    <name evidence="2" type="ORF">C1SCF055_LOCUS40313</name>
</gene>
<dbReference type="OrthoDB" id="448629at2759"/>
<feature type="compositionally biased region" description="Acidic residues" evidence="1">
    <location>
        <begin position="267"/>
        <end position="277"/>
    </location>
</feature>
<comment type="caution">
    <text evidence="2">The sequence shown here is derived from an EMBL/GenBank/DDBJ whole genome shotgun (WGS) entry which is preliminary data.</text>
</comment>
<dbReference type="EMBL" id="CAMXCT020006533">
    <property type="protein sequence ID" value="CAL1168864.1"/>
    <property type="molecule type" value="Genomic_DNA"/>
</dbReference>
<keyword evidence="4" id="KW-1185">Reference proteome</keyword>
<dbReference type="Proteomes" id="UP001152797">
    <property type="component" value="Unassembled WGS sequence"/>
</dbReference>
<protein>
    <submittedName>
        <fullName evidence="2">Uncharacterized protein</fullName>
    </submittedName>
</protein>
<evidence type="ECO:0000256" key="1">
    <source>
        <dbReference type="SAM" id="MobiDB-lite"/>
    </source>
</evidence>
<feature type="region of interest" description="Disordered" evidence="1">
    <location>
        <begin position="1"/>
        <end position="43"/>
    </location>
</feature>
<reference evidence="3" key="2">
    <citation type="submission" date="2024-04" db="EMBL/GenBank/DDBJ databases">
        <authorList>
            <person name="Chen Y."/>
            <person name="Shah S."/>
            <person name="Dougan E. K."/>
            <person name="Thang M."/>
            <person name="Chan C."/>
        </authorList>
    </citation>
    <scope>NUCLEOTIDE SEQUENCE [LARGE SCALE GENOMIC DNA]</scope>
</reference>
<dbReference type="AlphaFoldDB" id="A0A9P1DSB7"/>
<name>A0A9P1DSB7_9DINO</name>
<organism evidence="2">
    <name type="scientific">Cladocopium goreaui</name>
    <dbReference type="NCBI Taxonomy" id="2562237"/>
    <lineage>
        <taxon>Eukaryota</taxon>
        <taxon>Sar</taxon>
        <taxon>Alveolata</taxon>
        <taxon>Dinophyceae</taxon>
        <taxon>Suessiales</taxon>
        <taxon>Symbiodiniaceae</taxon>
        <taxon>Cladocopium</taxon>
    </lineage>
</organism>
<feature type="region of interest" description="Disordered" evidence="1">
    <location>
        <begin position="266"/>
        <end position="288"/>
    </location>
</feature>
<evidence type="ECO:0000313" key="2">
    <source>
        <dbReference type="EMBL" id="CAI4015489.1"/>
    </source>
</evidence>